<name>A0A068RL29_9FUNG</name>
<dbReference type="Gene3D" id="1.50.40.10">
    <property type="entry name" value="Mitochondrial carrier domain"/>
    <property type="match status" value="1"/>
</dbReference>
<keyword evidence="6" id="KW-0677">Repeat</keyword>
<dbReference type="InterPro" id="IPR018247">
    <property type="entry name" value="EF_Hand_1_Ca_BS"/>
</dbReference>
<keyword evidence="7" id="KW-0999">Mitochondrion inner membrane</keyword>
<dbReference type="InterPro" id="IPR018108">
    <property type="entry name" value="MCP_transmembrane"/>
</dbReference>
<evidence type="ECO:0000256" key="5">
    <source>
        <dbReference type="ARBA" id="ARBA00022723"/>
    </source>
</evidence>
<feature type="repeat" description="Solcar" evidence="12">
    <location>
        <begin position="211"/>
        <end position="312"/>
    </location>
</feature>
<dbReference type="GO" id="GO:1902557">
    <property type="term" value="F:5'-adenylyl sulfate transmembrane transporter activity"/>
    <property type="evidence" value="ECO:0007669"/>
    <property type="project" value="EnsemblFungi"/>
</dbReference>
<evidence type="ECO:0000256" key="1">
    <source>
        <dbReference type="ARBA" id="ARBA00004448"/>
    </source>
</evidence>
<dbReference type="VEuPathDB" id="FungiDB:LCOR_02562.1"/>
<dbReference type="SUPFAM" id="SSF103506">
    <property type="entry name" value="Mitochondrial carrier"/>
    <property type="match status" value="1"/>
</dbReference>
<dbReference type="PROSITE" id="PS50222">
    <property type="entry name" value="EF_HAND_2"/>
    <property type="match status" value="1"/>
</dbReference>
<keyword evidence="10" id="KW-0496">Mitochondrion</keyword>
<keyword evidence="8" id="KW-0106">Calcium</keyword>
<dbReference type="GO" id="GO:0046964">
    <property type="term" value="F:3'-phosphoadenosine 5'-phosphosulfate transmembrane transporter activity"/>
    <property type="evidence" value="ECO:0007669"/>
    <property type="project" value="EnsemblFungi"/>
</dbReference>
<dbReference type="InterPro" id="IPR011992">
    <property type="entry name" value="EF-hand-dom_pair"/>
</dbReference>
<evidence type="ECO:0000256" key="3">
    <source>
        <dbReference type="ARBA" id="ARBA00022448"/>
    </source>
</evidence>
<dbReference type="InterPro" id="IPR023395">
    <property type="entry name" value="MCP_dom_sf"/>
</dbReference>
<dbReference type="AlphaFoldDB" id="A0A068RL29"/>
<dbReference type="PROSITE" id="PS00018">
    <property type="entry name" value="EF_HAND_1"/>
    <property type="match status" value="1"/>
</dbReference>
<evidence type="ECO:0000256" key="12">
    <source>
        <dbReference type="PROSITE-ProRule" id="PRU00282"/>
    </source>
</evidence>
<comment type="similarity">
    <text evidence="2 13">Belongs to the mitochondrial carrier (TC 2.A.29) family.</text>
</comment>
<organism evidence="15 16">
    <name type="scientific">Lichtheimia corymbifera JMRC:FSU:9682</name>
    <dbReference type="NCBI Taxonomy" id="1263082"/>
    <lineage>
        <taxon>Eukaryota</taxon>
        <taxon>Fungi</taxon>
        <taxon>Fungi incertae sedis</taxon>
        <taxon>Mucoromycota</taxon>
        <taxon>Mucoromycotina</taxon>
        <taxon>Mucoromycetes</taxon>
        <taxon>Mucorales</taxon>
        <taxon>Lichtheimiaceae</taxon>
        <taxon>Lichtheimia</taxon>
    </lineage>
</organism>
<gene>
    <name evidence="15" type="ORF">LCOR_02562.1</name>
</gene>
<dbReference type="Gene3D" id="1.10.238.10">
    <property type="entry name" value="EF-hand"/>
    <property type="match status" value="1"/>
</dbReference>
<proteinExistence type="inferred from homology"/>
<dbReference type="InterPro" id="IPR002067">
    <property type="entry name" value="MCP"/>
</dbReference>
<dbReference type="Proteomes" id="UP000027586">
    <property type="component" value="Unassembled WGS sequence"/>
</dbReference>
<dbReference type="OrthoDB" id="270584at2759"/>
<evidence type="ECO:0000256" key="8">
    <source>
        <dbReference type="ARBA" id="ARBA00022837"/>
    </source>
</evidence>
<evidence type="ECO:0000256" key="4">
    <source>
        <dbReference type="ARBA" id="ARBA00022692"/>
    </source>
</evidence>
<dbReference type="PROSITE" id="PS50920">
    <property type="entry name" value="SOLCAR"/>
    <property type="match status" value="3"/>
</dbReference>
<evidence type="ECO:0000313" key="16">
    <source>
        <dbReference type="Proteomes" id="UP000027586"/>
    </source>
</evidence>
<dbReference type="InterPro" id="IPR002048">
    <property type="entry name" value="EF_hand_dom"/>
</dbReference>
<dbReference type="STRING" id="1263082.A0A068RL29"/>
<evidence type="ECO:0000313" key="15">
    <source>
        <dbReference type="EMBL" id="CDH50878.1"/>
    </source>
</evidence>
<evidence type="ECO:0000256" key="10">
    <source>
        <dbReference type="ARBA" id="ARBA00023128"/>
    </source>
</evidence>
<sequence>MFQDDSEPWSIQQLFSLLDHNNDGHIDAHDLAALCSSTARGPMNEDTLNKLRNQVTVITQSQGRMSYSEFAQLLNSHAIPATDITTDHVDRIVHIVSNTISQSTDANNWREILFSDTSIHLIAGGMAGAVSRTVVSPAERMKILFQVQGPEPAAYRGVFPTLAKMWREEGLMGFMRGNGTNVIRIIPYSASQFAAYEYCKRLLMEPGKTELDTPRRLTAGGFAGVVSVICTYPLDMVRTRLSVLSATLDGNVRNSTSGTPAKKLPGILPLMVHIYKKEGGILGLYRGLWPTTLGVAPYVAINFQCYEGLKFIIVPEGSDKPSPARKLVCGALAGCTAQTIMYPLDVLRRRMQVTGMSSIDYKYNGTWDAVKTMVRNEGIRGLYKGMIPNYLKVAPAMGVSFVTYEWCKDAMIDAR</sequence>
<evidence type="ECO:0000256" key="6">
    <source>
        <dbReference type="ARBA" id="ARBA00022737"/>
    </source>
</evidence>
<dbReference type="GO" id="GO:0005743">
    <property type="term" value="C:mitochondrial inner membrane"/>
    <property type="evidence" value="ECO:0007669"/>
    <property type="project" value="UniProtKB-SubCell"/>
</dbReference>
<feature type="repeat" description="Solcar" evidence="12">
    <location>
        <begin position="321"/>
        <end position="410"/>
    </location>
</feature>
<comment type="subcellular location">
    <subcellularLocation>
        <location evidence="1">Mitochondrion inner membrane</location>
        <topology evidence="1">Multi-pass membrane protein</topology>
    </subcellularLocation>
</comment>
<keyword evidence="11 12" id="KW-0472">Membrane</keyword>
<keyword evidence="9" id="KW-1133">Transmembrane helix</keyword>
<dbReference type="SUPFAM" id="SSF47473">
    <property type="entry name" value="EF-hand"/>
    <property type="match status" value="1"/>
</dbReference>
<dbReference type="Pfam" id="PF00153">
    <property type="entry name" value="Mito_carr"/>
    <property type="match status" value="3"/>
</dbReference>
<dbReference type="GO" id="GO:0005509">
    <property type="term" value="F:calcium ion binding"/>
    <property type="evidence" value="ECO:0007669"/>
    <property type="project" value="InterPro"/>
</dbReference>
<evidence type="ECO:0000256" key="2">
    <source>
        <dbReference type="ARBA" id="ARBA00006375"/>
    </source>
</evidence>
<comment type="caution">
    <text evidence="15">The sequence shown here is derived from an EMBL/GenBank/DDBJ whole genome shotgun (WGS) entry which is preliminary data.</text>
</comment>
<evidence type="ECO:0000256" key="13">
    <source>
        <dbReference type="RuleBase" id="RU000488"/>
    </source>
</evidence>
<dbReference type="PRINTS" id="PR00926">
    <property type="entry name" value="MITOCARRIER"/>
</dbReference>
<accession>A0A068RL29</accession>
<evidence type="ECO:0000256" key="9">
    <source>
        <dbReference type="ARBA" id="ARBA00022989"/>
    </source>
</evidence>
<keyword evidence="4 12" id="KW-0812">Transmembrane</keyword>
<evidence type="ECO:0000259" key="14">
    <source>
        <dbReference type="PROSITE" id="PS50222"/>
    </source>
</evidence>
<keyword evidence="16" id="KW-1185">Reference proteome</keyword>
<feature type="domain" description="EF-hand" evidence="14">
    <location>
        <begin position="11"/>
        <end position="41"/>
    </location>
</feature>
<dbReference type="EMBL" id="CBTN010000008">
    <property type="protein sequence ID" value="CDH50878.1"/>
    <property type="molecule type" value="Genomic_DNA"/>
</dbReference>
<reference evidence="15" key="1">
    <citation type="submission" date="2013-08" db="EMBL/GenBank/DDBJ databases">
        <title>Gene expansion shapes genome architecture in the human pathogen Lichtheimia corymbifera: an evolutionary genomics analysis in the ancient terrestrial Mucorales (Mucoromycotina).</title>
        <authorList>
            <person name="Schwartze V.U."/>
            <person name="Winter S."/>
            <person name="Shelest E."/>
            <person name="Marcet-Houben M."/>
            <person name="Horn F."/>
            <person name="Wehner S."/>
            <person name="Hoffmann K."/>
            <person name="Riege K."/>
            <person name="Sammeth M."/>
            <person name="Nowrousian M."/>
            <person name="Valiante V."/>
            <person name="Linde J."/>
            <person name="Jacobsen I.D."/>
            <person name="Marz M."/>
            <person name="Brakhage A.A."/>
            <person name="Gabaldon T."/>
            <person name="Bocker S."/>
            <person name="Voigt K."/>
        </authorList>
    </citation>
    <scope>NUCLEOTIDE SEQUENCE [LARGE SCALE GENOMIC DNA]</scope>
    <source>
        <strain evidence="15">FSU 9682</strain>
    </source>
</reference>
<dbReference type="PANTHER" id="PTHR24089">
    <property type="entry name" value="SOLUTE CARRIER FAMILY 25"/>
    <property type="match status" value="1"/>
</dbReference>
<dbReference type="FunFam" id="1.50.40.10:FF:000016">
    <property type="entry name" value="Solute carrier family 25 member 23"/>
    <property type="match status" value="1"/>
</dbReference>
<keyword evidence="3 13" id="KW-0813">Transport</keyword>
<keyword evidence="5" id="KW-0479">Metal-binding</keyword>
<evidence type="ECO:0000256" key="7">
    <source>
        <dbReference type="ARBA" id="ARBA00022792"/>
    </source>
</evidence>
<protein>
    <submittedName>
        <fullName evidence="15">Mitochondrial carrier protein</fullName>
    </submittedName>
</protein>
<feature type="repeat" description="Solcar" evidence="12">
    <location>
        <begin position="115"/>
        <end position="202"/>
    </location>
</feature>
<evidence type="ECO:0000256" key="11">
    <source>
        <dbReference type="ARBA" id="ARBA00023136"/>
    </source>
</evidence>